<gene>
    <name evidence="5" type="ORF">MJAP1_001557</name>
</gene>
<keyword evidence="6" id="KW-1185">Reference proteome</keyword>
<dbReference type="InterPro" id="IPR008271">
    <property type="entry name" value="Ser/Thr_kinase_AS"/>
</dbReference>
<dbReference type="Pfam" id="PF00069">
    <property type="entry name" value="Pkinase"/>
    <property type="match status" value="1"/>
</dbReference>
<evidence type="ECO:0000256" key="1">
    <source>
        <dbReference type="ARBA" id="ARBA00022741"/>
    </source>
</evidence>
<dbReference type="SUPFAM" id="SSF56112">
    <property type="entry name" value="Protein kinase-like (PK-like)"/>
    <property type="match status" value="1"/>
</dbReference>
<feature type="region of interest" description="Disordered" evidence="3">
    <location>
        <begin position="306"/>
        <end position="329"/>
    </location>
</feature>
<feature type="compositionally biased region" description="Pro residues" evidence="3">
    <location>
        <begin position="391"/>
        <end position="407"/>
    </location>
</feature>
<dbReference type="GeneID" id="85225206"/>
<evidence type="ECO:0000256" key="2">
    <source>
        <dbReference type="ARBA" id="ARBA00022840"/>
    </source>
</evidence>
<dbReference type="InterPro" id="IPR000719">
    <property type="entry name" value="Prot_kinase_dom"/>
</dbReference>
<dbReference type="PANTHER" id="PTHR48012:SF27">
    <property type="entry name" value="SERINE_THREONINE-PROTEIN KINASE SID1"/>
    <property type="match status" value="1"/>
</dbReference>
<evidence type="ECO:0000256" key="3">
    <source>
        <dbReference type="SAM" id="MobiDB-lite"/>
    </source>
</evidence>
<keyword evidence="2" id="KW-0067">ATP-binding</keyword>
<dbReference type="PANTHER" id="PTHR48012">
    <property type="entry name" value="STERILE20-LIKE KINASE, ISOFORM B-RELATED"/>
    <property type="match status" value="1"/>
</dbReference>
<dbReference type="InterPro" id="IPR050629">
    <property type="entry name" value="STE20/SPS1-PAK"/>
</dbReference>
<dbReference type="GO" id="GO:0004674">
    <property type="term" value="F:protein serine/threonine kinase activity"/>
    <property type="evidence" value="ECO:0007669"/>
    <property type="project" value="TreeGrafter"/>
</dbReference>
<dbReference type="FunFam" id="1.10.510.10:FF:000421">
    <property type="entry name" value="Serine/threonine-protein kinase PAK 6"/>
    <property type="match status" value="1"/>
</dbReference>
<dbReference type="PROSITE" id="PS50011">
    <property type="entry name" value="PROTEIN_KINASE_DOM"/>
    <property type="match status" value="1"/>
</dbReference>
<dbReference type="SMART" id="SM00220">
    <property type="entry name" value="S_TKc"/>
    <property type="match status" value="1"/>
</dbReference>
<evidence type="ECO:0000259" key="4">
    <source>
        <dbReference type="PROSITE" id="PS50011"/>
    </source>
</evidence>
<dbReference type="EMBL" id="CP119959">
    <property type="protein sequence ID" value="WFD38598.1"/>
    <property type="molecule type" value="Genomic_DNA"/>
</dbReference>
<dbReference type="GO" id="GO:0005524">
    <property type="term" value="F:ATP binding"/>
    <property type="evidence" value="ECO:0007669"/>
    <property type="project" value="UniProtKB-KW"/>
</dbReference>
<dbReference type="RefSeq" id="XP_060121495.1">
    <property type="nucleotide sequence ID" value="XM_060265512.1"/>
</dbReference>
<feature type="region of interest" description="Disordered" evidence="3">
    <location>
        <begin position="372"/>
        <end position="430"/>
    </location>
</feature>
<feature type="region of interest" description="Disordered" evidence="3">
    <location>
        <begin position="1"/>
        <end position="33"/>
    </location>
</feature>
<reference evidence="5" key="1">
    <citation type="submission" date="2023-03" db="EMBL/GenBank/DDBJ databases">
        <title>Mating type loci evolution in Malassezia.</title>
        <authorList>
            <person name="Coelho M.A."/>
        </authorList>
    </citation>
    <scope>NUCLEOTIDE SEQUENCE</scope>
    <source>
        <strain evidence="5">CBS 9431</strain>
    </source>
</reference>
<dbReference type="Gene3D" id="1.10.510.10">
    <property type="entry name" value="Transferase(Phosphotransferase) domain 1"/>
    <property type="match status" value="1"/>
</dbReference>
<sequence>MDQARRPRRSSAERSEARWAAQRPPPKPFPAHGAPHPWEEYTLVYEAVHVPSAQLVAIKQVHLEATSKDGGTQATQTQDLSEIQREVTSLAQCATCERVTKYYGSFLKRYTLWVVMELMDAGSCLGLLRRVGPLDEPVIAVICRELVLGLEYLHGQGIIHRDIKAANVLLARSGQVKLADFGVAAQLVHRGSRRNTLVGTPYWMAPEVIKQSHYDARADIWSLGITALELATGHPPLSSYHPMRALFLIPKANPPSVDTSDGKHTAPFARFVELCLAKRPEERASAHSLRTTSFLEDAGSLDLVARLLDGGTPPEPAPEPGLDGQDTSVLDTSSFSEWAFDASTEPGAQASALGVDVSRVEAVPGAASALISERAAPSAPTTPAIAATPASPHPVTPKTPKTPPEVPESPRRTPRPSSQLSSPTPRPRPDAAHVMVQNALEQLAYQAGQDAAQADTPTTQLYQLHGLLSQMGRQNPEYLEQFRWLEGLRARWHVLDTGHGPT</sequence>
<feature type="compositionally biased region" description="Low complexity" evidence="3">
    <location>
        <begin position="375"/>
        <end position="390"/>
    </location>
</feature>
<protein>
    <recommendedName>
        <fullName evidence="4">Protein kinase domain-containing protein</fullName>
    </recommendedName>
</protein>
<keyword evidence="1" id="KW-0547">Nucleotide-binding</keyword>
<dbReference type="PROSITE" id="PS00108">
    <property type="entry name" value="PROTEIN_KINASE_ST"/>
    <property type="match status" value="1"/>
</dbReference>
<proteinExistence type="predicted"/>
<dbReference type="GO" id="GO:0005737">
    <property type="term" value="C:cytoplasm"/>
    <property type="evidence" value="ECO:0007669"/>
    <property type="project" value="TreeGrafter"/>
</dbReference>
<feature type="domain" description="Protein kinase" evidence="4">
    <location>
        <begin position="30"/>
        <end position="295"/>
    </location>
</feature>
<organism evidence="5 6">
    <name type="scientific">Malassezia japonica</name>
    <dbReference type="NCBI Taxonomy" id="223818"/>
    <lineage>
        <taxon>Eukaryota</taxon>
        <taxon>Fungi</taxon>
        <taxon>Dikarya</taxon>
        <taxon>Basidiomycota</taxon>
        <taxon>Ustilaginomycotina</taxon>
        <taxon>Malasseziomycetes</taxon>
        <taxon>Malasseziales</taxon>
        <taxon>Malasseziaceae</taxon>
        <taxon>Malassezia</taxon>
    </lineage>
</organism>
<name>A0AAF0EWS9_9BASI</name>
<accession>A0AAF0EWS9</accession>
<dbReference type="AlphaFoldDB" id="A0AAF0EWS9"/>
<dbReference type="InterPro" id="IPR011009">
    <property type="entry name" value="Kinase-like_dom_sf"/>
</dbReference>
<evidence type="ECO:0000313" key="5">
    <source>
        <dbReference type="EMBL" id="WFD38598.1"/>
    </source>
</evidence>
<dbReference type="Proteomes" id="UP001217754">
    <property type="component" value="Chromosome 2"/>
</dbReference>
<evidence type="ECO:0000313" key="6">
    <source>
        <dbReference type="Proteomes" id="UP001217754"/>
    </source>
</evidence>